<organism evidence="2 3">
    <name type="scientific">Eucalyptus globulus</name>
    <name type="common">Tasmanian blue gum</name>
    <dbReference type="NCBI Taxonomy" id="34317"/>
    <lineage>
        <taxon>Eukaryota</taxon>
        <taxon>Viridiplantae</taxon>
        <taxon>Streptophyta</taxon>
        <taxon>Embryophyta</taxon>
        <taxon>Tracheophyta</taxon>
        <taxon>Spermatophyta</taxon>
        <taxon>Magnoliopsida</taxon>
        <taxon>eudicotyledons</taxon>
        <taxon>Gunneridae</taxon>
        <taxon>Pentapetalae</taxon>
        <taxon>rosids</taxon>
        <taxon>malvids</taxon>
        <taxon>Myrtales</taxon>
        <taxon>Myrtaceae</taxon>
        <taxon>Myrtoideae</taxon>
        <taxon>Eucalypteae</taxon>
        <taxon>Eucalyptus</taxon>
    </lineage>
</organism>
<feature type="compositionally biased region" description="Gly residues" evidence="1">
    <location>
        <begin position="30"/>
        <end position="41"/>
    </location>
</feature>
<keyword evidence="3" id="KW-1185">Reference proteome</keyword>
<dbReference type="PANTHER" id="PTHR33739:SF3">
    <property type="entry name" value="OS07G0681500 PROTEIN"/>
    <property type="match status" value="1"/>
</dbReference>
<feature type="region of interest" description="Disordered" evidence="1">
    <location>
        <begin position="867"/>
        <end position="893"/>
    </location>
</feature>
<reference evidence="2 3" key="1">
    <citation type="submission" date="2024-11" db="EMBL/GenBank/DDBJ databases">
        <title>Chromosome-level genome assembly of Eucalyptus globulus Labill. provides insights into its genome evolution.</title>
        <authorList>
            <person name="Li X."/>
        </authorList>
    </citation>
    <scope>NUCLEOTIDE SEQUENCE [LARGE SCALE GENOMIC DNA]</scope>
    <source>
        <strain evidence="2">CL2024</strain>
        <tissue evidence="2">Fresh tender leaves</tissue>
    </source>
</reference>
<dbReference type="Proteomes" id="UP001634007">
    <property type="component" value="Unassembled WGS sequence"/>
</dbReference>
<evidence type="ECO:0000313" key="2">
    <source>
        <dbReference type="EMBL" id="KAL3753269.1"/>
    </source>
</evidence>
<comment type="caution">
    <text evidence="2">The sequence shown here is derived from an EMBL/GenBank/DDBJ whole genome shotgun (WGS) entry which is preliminary data.</text>
</comment>
<sequence>MHRLAHLPPHLPTPSPPPTRHSPASAATGGAMGSDGGGGCGGAEAAEVEGLVSEAMKRCQARGEAPAAWSVEVARCVVSRGLELPSAELGQAVVARLSSGFGEPSLWKFLDHAMASRLISSLHALCLLTPRVLSCRQAQPEAYRLYLDLLARYTFSPEDFPSKASRDKIVRAIDADLQFSRIYGINVRELGHILVIFFFNAIVSLIDSTIDDWGLQIASMGGLCGSFESMEHHQRNVGIRGSEDNKRSGHREYIRNMNSLIAMEVLENLTRSRKALALLRLIHMNMPDKFNGLLQRLQFLETCKLPSPNLISAKEVLARLSSNIHKVLAFESDLKRSFIGMFLNIRSIKSVPYSDSGSALSACWAPFDIYVETAMDGRLLPVTSASAILTELIFSLQALNRASWQDTFLALWLSALRLVQRERDPPEGPVPHLEARLCILLCIVPLAITGVLMNDVDLSSTSSCDLSASILSDPGHGHKIDEKVHGLMRNGLISSLQLLGQFSGLLHPPELVQDAANSAAAKAANASSKQMRGNDSIGVGDHDVLVKCGGNMRHLIVEACIARRLVDTSAYFWPGYVLTSVLSIPDSSMKEMSPWSVFMEGGALTASLVSSLVATPATSLAETEKLYNVALNGSNEEKSAAATIMCGASLSRGWNIQEHVVKFVVKLLSPPVPSGHNGPHSHFVDYMPMLSALLFGASSIDTVHILSLHGVVPEVAAALMPLCELYGSLNPLSSSESRTSKEPSVYMVFSAAFLFLLRLWKFYKPPVEIGAIGADLTLEFLMLLHNSRKSLASHDSSPQNEVNSSMNQTFSMSDEPVYIDNYPRLRAWYCQNKICIASPLSGLCSGSPVHQVANKILSMIYSKMTRSTSSSGNSSTTPPNSGLGGSPTSAGEEPHQRPVLCAWEVLEAIPFVLEAILSACTYGRLSSRDLTTGLRDLIDFLPASLATIISYFSAEVTRGIWGPVPMNGIDWPSPTQAIQSVESEIKEILAAAGVNTPSYPPGVEPMLPLPMAALVSLTITFKLDKSLEYILAVAGPAMEDCASYCPWPSMPIIGSLWAQKVRRWHNFIVVSCSRSVFRQNKEALAQLVRSCFTSFLGPLDDLNRLLTNQPCLNGLLGNKISALGVPPSIAPGFLFLRSSRFIQDKEYLSDTIIKLVVEYGSKLATRCPETSSARLKSGQASLSLASARIKEVGLLGASLLCSAGGLYSAQELLRETIPTWLLTTREETHGEGGFVSRMFEGYALAYLVYLTGTFACGIRARAAPWAYSRRPQIIGMHMDFLAGVLGGNMSIGCGPVMWKAYVSCLVGLVVSFAPAWVREVKHETLARLARGLWGWHECELALSLLERGGFATMGPLAEFFSVMD</sequence>
<proteinExistence type="predicted"/>
<feature type="region of interest" description="Disordered" evidence="1">
    <location>
        <begin position="1"/>
        <end position="41"/>
    </location>
</feature>
<dbReference type="EMBL" id="JBJKBG010000001">
    <property type="protein sequence ID" value="KAL3753269.1"/>
    <property type="molecule type" value="Genomic_DNA"/>
</dbReference>
<dbReference type="PANTHER" id="PTHR33739">
    <property type="entry name" value="OS07G0681500 PROTEIN"/>
    <property type="match status" value="1"/>
</dbReference>
<evidence type="ECO:0008006" key="4">
    <source>
        <dbReference type="Google" id="ProtNLM"/>
    </source>
</evidence>
<evidence type="ECO:0000313" key="3">
    <source>
        <dbReference type="Proteomes" id="UP001634007"/>
    </source>
</evidence>
<feature type="compositionally biased region" description="Pro residues" evidence="1">
    <location>
        <begin position="9"/>
        <end position="20"/>
    </location>
</feature>
<feature type="compositionally biased region" description="Low complexity" evidence="1">
    <location>
        <begin position="867"/>
        <end position="881"/>
    </location>
</feature>
<evidence type="ECO:0000256" key="1">
    <source>
        <dbReference type="SAM" id="MobiDB-lite"/>
    </source>
</evidence>
<accession>A0ABD3LRW8</accession>
<dbReference type="InterPro" id="IPR039638">
    <property type="entry name" value="MED33A/B"/>
</dbReference>
<name>A0ABD3LRW8_EUCGL</name>
<gene>
    <name evidence="2" type="ORF">ACJRO7_000635</name>
</gene>
<protein>
    <recommendedName>
        <fullName evidence="4">Mediator of RNA polymerase II transcription subunit 33A</fullName>
    </recommendedName>
</protein>